<dbReference type="PROSITE" id="PS50893">
    <property type="entry name" value="ABC_TRANSPORTER_2"/>
    <property type="match status" value="1"/>
</dbReference>
<evidence type="ECO:0000256" key="1">
    <source>
        <dbReference type="ARBA" id="ARBA00004202"/>
    </source>
</evidence>
<gene>
    <name evidence="11" type="ORF">FHS60_000122</name>
</gene>
<dbReference type="Gene3D" id="3.40.50.300">
    <property type="entry name" value="P-loop containing nucleotide triphosphate hydrolases"/>
    <property type="match status" value="1"/>
</dbReference>
<keyword evidence="7" id="KW-0408">Iron</keyword>
<evidence type="ECO:0000256" key="9">
    <source>
        <dbReference type="ARBA" id="ARBA00023136"/>
    </source>
</evidence>
<keyword evidence="3" id="KW-1003">Cell membrane</keyword>
<dbReference type="SUPFAM" id="SSF52540">
    <property type="entry name" value="P-loop containing nucleoside triphosphate hydrolases"/>
    <property type="match status" value="1"/>
</dbReference>
<dbReference type="InterPro" id="IPR051535">
    <property type="entry name" value="Siderophore_ABC-ATPase"/>
</dbReference>
<comment type="caution">
    <text evidence="11">The sequence shown here is derived from an EMBL/GenBank/DDBJ whole genome shotgun (WGS) entry which is preliminary data.</text>
</comment>
<dbReference type="AlphaFoldDB" id="A0A7W5Y0M1"/>
<dbReference type="GO" id="GO:0016887">
    <property type="term" value="F:ATP hydrolysis activity"/>
    <property type="evidence" value="ECO:0007669"/>
    <property type="project" value="InterPro"/>
</dbReference>
<accession>A0A7W5Y0M1</accession>
<keyword evidence="5" id="KW-0547">Nucleotide-binding</keyword>
<evidence type="ECO:0000313" key="12">
    <source>
        <dbReference type="Proteomes" id="UP000541425"/>
    </source>
</evidence>
<dbReference type="Pfam" id="PF00005">
    <property type="entry name" value="ABC_tran"/>
    <property type="match status" value="1"/>
</dbReference>
<dbReference type="GO" id="GO:0005886">
    <property type="term" value="C:plasma membrane"/>
    <property type="evidence" value="ECO:0007669"/>
    <property type="project" value="UniProtKB-SubCell"/>
</dbReference>
<dbReference type="InterPro" id="IPR003439">
    <property type="entry name" value="ABC_transporter-like_ATP-bd"/>
</dbReference>
<keyword evidence="4" id="KW-0410">Iron transport</keyword>
<evidence type="ECO:0000256" key="8">
    <source>
        <dbReference type="ARBA" id="ARBA00023065"/>
    </source>
</evidence>
<dbReference type="CDD" id="cd03214">
    <property type="entry name" value="ABC_Iron-Siderophores_B12_Hemin"/>
    <property type="match status" value="1"/>
</dbReference>
<sequence>MMNTPALALEKLTTGYRSGKTLHPVGQRLTGEITAGEMTALVGRNGCGKSTLLRTLAGFLPPISGSVRWLGRELTEIRPRELSRLLSIVLTDRPDTGFLTVREIVETGRMPYTNLTGRLTAEDREVADKALCLTDTADFARRRLTSLSDGERQRVMIAKALAQQTPVILLDEPTAFLDYPGKIEMLQLLTRLAHEEHKTILISTHDLELTFQTADRLWLLGCEGIQQGATREMLKSRVLEKELKYAPRVVGAASADQ</sequence>
<name>A0A7W5Y0M1_9BACT</name>
<keyword evidence="9" id="KW-0472">Membrane</keyword>
<protein>
    <submittedName>
        <fullName evidence="11">Iron complex transport system ATP-binding protein</fullName>
    </submittedName>
</protein>
<dbReference type="PANTHER" id="PTHR42771:SF2">
    <property type="entry name" value="IRON(3+)-HYDROXAMATE IMPORT ATP-BINDING PROTEIN FHUC"/>
    <property type="match status" value="1"/>
</dbReference>
<dbReference type="Proteomes" id="UP000541425">
    <property type="component" value="Unassembled WGS sequence"/>
</dbReference>
<dbReference type="PANTHER" id="PTHR42771">
    <property type="entry name" value="IRON(3+)-HYDROXAMATE IMPORT ATP-BINDING PROTEIN FHUC"/>
    <property type="match status" value="1"/>
</dbReference>
<dbReference type="InterPro" id="IPR027417">
    <property type="entry name" value="P-loop_NTPase"/>
</dbReference>
<dbReference type="EMBL" id="JACICA010000001">
    <property type="protein sequence ID" value="MBB3701680.1"/>
    <property type="molecule type" value="Genomic_DNA"/>
</dbReference>
<dbReference type="InterPro" id="IPR003593">
    <property type="entry name" value="AAA+_ATPase"/>
</dbReference>
<reference evidence="11 12" key="1">
    <citation type="submission" date="2020-08" db="EMBL/GenBank/DDBJ databases">
        <title>Genomic Encyclopedia of Type Strains, Phase IV (KMG-IV): sequencing the most valuable type-strain genomes for metagenomic binning, comparative biology and taxonomic classification.</title>
        <authorList>
            <person name="Goeker M."/>
        </authorList>
    </citation>
    <scope>NUCLEOTIDE SEQUENCE [LARGE SCALE GENOMIC DNA]</scope>
    <source>
        <strain evidence="11 12">DSM 22548</strain>
    </source>
</reference>
<evidence type="ECO:0000256" key="6">
    <source>
        <dbReference type="ARBA" id="ARBA00022840"/>
    </source>
</evidence>
<evidence type="ECO:0000256" key="4">
    <source>
        <dbReference type="ARBA" id="ARBA00022496"/>
    </source>
</evidence>
<evidence type="ECO:0000256" key="2">
    <source>
        <dbReference type="ARBA" id="ARBA00022448"/>
    </source>
</evidence>
<evidence type="ECO:0000313" key="11">
    <source>
        <dbReference type="EMBL" id="MBB3701680.1"/>
    </source>
</evidence>
<keyword evidence="8" id="KW-0406">Ion transport</keyword>
<feature type="domain" description="ABC transporter" evidence="10">
    <location>
        <begin position="7"/>
        <end position="247"/>
    </location>
</feature>
<dbReference type="GO" id="GO:0005524">
    <property type="term" value="F:ATP binding"/>
    <property type="evidence" value="ECO:0007669"/>
    <property type="project" value="UniProtKB-KW"/>
</dbReference>
<evidence type="ECO:0000256" key="7">
    <source>
        <dbReference type="ARBA" id="ARBA00023004"/>
    </source>
</evidence>
<comment type="subcellular location">
    <subcellularLocation>
        <location evidence="1">Cell membrane</location>
        <topology evidence="1">Peripheral membrane protein</topology>
    </subcellularLocation>
</comment>
<evidence type="ECO:0000256" key="5">
    <source>
        <dbReference type="ARBA" id="ARBA00022741"/>
    </source>
</evidence>
<dbReference type="GO" id="GO:0006826">
    <property type="term" value="P:iron ion transport"/>
    <property type="evidence" value="ECO:0007669"/>
    <property type="project" value="UniProtKB-KW"/>
</dbReference>
<organism evidence="11 12">
    <name type="scientific">Alloprevotella rava</name>
    <dbReference type="NCBI Taxonomy" id="671218"/>
    <lineage>
        <taxon>Bacteria</taxon>
        <taxon>Pseudomonadati</taxon>
        <taxon>Bacteroidota</taxon>
        <taxon>Bacteroidia</taxon>
        <taxon>Bacteroidales</taxon>
        <taxon>Prevotellaceae</taxon>
        <taxon>Alloprevotella</taxon>
    </lineage>
</organism>
<evidence type="ECO:0000256" key="3">
    <source>
        <dbReference type="ARBA" id="ARBA00022475"/>
    </source>
</evidence>
<evidence type="ECO:0000259" key="10">
    <source>
        <dbReference type="PROSITE" id="PS50893"/>
    </source>
</evidence>
<dbReference type="SMART" id="SM00382">
    <property type="entry name" value="AAA"/>
    <property type="match status" value="1"/>
</dbReference>
<keyword evidence="6 11" id="KW-0067">ATP-binding</keyword>
<keyword evidence="2" id="KW-0813">Transport</keyword>
<proteinExistence type="predicted"/>